<protein>
    <submittedName>
        <fullName evidence="1">Endonuclease III</fullName>
    </submittedName>
</protein>
<dbReference type="KEGG" id="vg:16194072"/>
<dbReference type="Gene3D" id="1.10.1670.10">
    <property type="entry name" value="Helix-hairpin-Helix base-excision DNA repair enzymes (C-terminal)"/>
    <property type="match status" value="1"/>
</dbReference>
<keyword evidence="1" id="KW-0255">Endonuclease</keyword>
<proteinExistence type="predicted"/>
<dbReference type="EMBL" id="KC292026">
    <property type="protein sequence ID" value="AGM11591.1"/>
    <property type="molecule type" value="Genomic_DNA"/>
</dbReference>
<gene>
    <name evidence="1" type="primary">294</name>
    <name evidence="1" type="ORF">HGTV1_294</name>
</gene>
<dbReference type="InterPro" id="IPR023170">
    <property type="entry name" value="HhH_base_excis_C"/>
</dbReference>
<sequence length="227" mass="26109">MGMDPITALHATNHFRRNRTHYRKVRNELLFTRKKFENSDMSVKVEMLQKSHAWAVLSVQTPVNVHEKAFRNLFANGLPLSVSEIRDSIKSCNYYKNKADYIMDSLQSGREWEKVANLLMSDELDKAHKFVLDNFKGVGPAKAPFVLAMLGFTEKMCIDTNVMQATGTERPTTVVVEKYEAAVDEIKSHFPTLVEETGSSFLFQWALFDYQRGDTSDHKVFFKEVAW</sequence>
<keyword evidence="1" id="KW-0540">Nuclease</keyword>
<evidence type="ECO:0000313" key="2">
    <source>
        <dbReference type="Proteomes" id="UP000202786"/>
    </source>
</evidence>
<keyword evidence="2" id="KW-1185">Reference proteome</keyword>
<dbReference type="Gene3D" id="1.10.340.30">
    <property type="entry name" value="Hypothetical protein, domain 2"/>
    <property type="match status" value="1"/>
</dbReference>
<dbReference type="GO" id="GO:0004519">
    <property type="term" value="F:endonuclease activity"/>
    <property type="evidence" value="ECO:0007669"/>
    <property type="project" value="UniProtKB-KW"/>
</dbReference>
<dbReference type="SUPFAM" id="SSF48150">
    <property type="entry name" value="DNA-glycosylase"/>
    <property type="match status" value="1"/>
</dbReference>
<dbReference type="GeneID" id="16194072"/>
<dbReference type="RefSeq" id="YP_008059469.1">
    <property type="nucleotide sequence ID" value="NC_021328.1"/>
</dbReference>
<dbReference type="GO" id="GO:0006281">
    <property type="term" value="P:DNA repair"/>
    <property type="evidence" value="ECO:0007669"/>
    <property type="project" value="InterPro"/>
</dbReference>
<accession>R4TH29</accession>
<evidence type="ECO:0000313" key="1">
    <source>
        <dbReference type="EMBL" id="AGM11591.1"/>
    </source>
</evidence>
<dbReference type="Proteomes" id="UP000202786">
    <property type="component" value="Segment"/>
</dbReference>
<keyword evidence="1" id="KW-0378">Hydrolase</keyword>
<organism evidence="1 2">
    <name type="scientific">Halogranum tailed virus 1</name>
    <dbReference type="NCBI Taxonomy" id="1273749"/>
    <lineage>
        <taxon>Viruses</taxon>
        <taxon>Duplodnaviria</taxon>
        <taxon>Heunggongvirae</taxon>
        <taxon>Uroviricota</taxon>
        <taxon>Caudoviricetes</taxon>
        <taxon>Thumleimavirales</taxon>
        <taxon>Halomagnusviridae</taxon>
        <taxon>Hagravirus</taxon>
        <taxon>Hagravirus capitaneum</taxon>
        <taxon>Hagravirus HGTV1</taxon>
    </lineage>
</organism>
<dbReference type="InterPro" id="IPR011257">
    <property type="entry name" value="DNA_glycosylase"/>
</dbReference>
<reference evidence="1 2" key="1">
    <citation type="submission" date="2012-12" db="EMBL/GenBank/DDBJ databases">
        <authorList>
            <person name="Sencilo A."/>
            <person name="Jacobs-Sera D."/>
            <person name="Russell D.A."/>
            <person name="Ko C."/>
            <person name="Atanasova N."/>
            <person name="Osterlund E."/>
            <person name="Oksanen H.M."/>
            <person name="Bamford D.H."/>
            <person name="Hatfull G.F."/>
            <person name="Roine E."/>
            <person name="Hendrix R.W."/>
        </authorList>
    </citation>
    <scope>NUCLEOTIDE SEQUENCE [LARGE SCALE GENOMIC DNA]</scope>
</reference>
<name>R4TH29_9CAUD</name>